<dbReference type="Proteomes" id="UP001367922">
    <property type="component" value="Unassembled WGS sequence"/>
</dbReference>
<reference evidence="2 3" key="1">
    <citation type="submission" date="2024-01" db="EMBL/GenBank/DDBJ databases">
        <title>Seven novel Bacillus-like species.</title>
        <authorList>
            <person name="Liu G."/>
        </authorList>
    </citation>
    <scope>NUCLEOTIDE SEQUENCE [LARGE SCALE GENOMIC DNA]</scope>
    <source>
        <strain evidence="2 3">FJAT-53711</strain>
    </source>
</reference>
<accession>A0ABU8G3D2</accession>
<dbReference type="RefSeq" id="WP_336484631.1">
    <property type="nucleotide sequence ID" value="NZ_JBAWSV010000016.1"/>
</dbReference>
<dbReference type="Pfam" id="PF13700">
    <property type="entry name" value="DUF4158"/>
    <property type="match status" value="1"/>
</dbReference>
<keyword evidence="3" id="KW-1185">Reference proteome</keyword>
<sequence length="70" mass="8092">MKRNWNLDELIDHFTIVSVEKDLIGNKTGASRLGLAVLLKYFQQKARFPIKKKEGEIVKLVEMTIGEIEF</sequence>
<comment type="caution">
    <text evidence="2">The sequence shown here is derived from an EMBL/GenBank/DDBJ whole genome shotgun (WGS) entry which is preliminary data.</text>
</comment>
<dbReference type="EMBL" id="JBAWSV010000016">
    <property type="protein sequence ID" value="MEI4832541.1"/>
    <property type="molecule type" value="Genomic_DNA"/>
</dbReference>
<evidence type="ECO:0000313" key="3">
    <source>
        <dbReference type="Proteomes" id="UP001367922"/>
    </source>
</evidence>
<proteinExistence type="predicted"/>
<dbReference type="InterPro" id="IPR025296">
    <property type="entry name" value="DUF4158"/>
</dbReference>
<evidence type="ECO:0000313" key="2">
    <source>
        <dbReference type="EMBL" id="MEI4832541.1"/>
    </source>
</evidence>
<protein>
    <submittedName>
        <fullName evidence="2">DUF4158 domain-containing protein</fullName>
    </submittedName>
</protein>
<evidence type="ECO:0000259" key="1">
    <source>
        <dbReference type="Pfam" id="PF13700"/>
    </source>
</evidence>
<gene>
    <name evidence="2" type="ORF">WAX78_24580</name>
</gene>
<organism evidence="2 3">
    <name type="scientific">Bacillus yunxiaonensis</name>
    <dbReference type="NCBI Taxonomy" id="3127665"/>
    <lineage>
        <taxon>Bacteria</taxon>
        <taxon>Bacillati</taxon>
        <taxon>Bacillota</taxon>
        <taxon>Bacilli</taxon>
        <taxon>Bacillales</taxon>
        <taxon>Bacillaceae</taxon>
        <taxon>Bacillus</taxon>
    </lineage>
</organism>
<name>A0ABU8G3D2_9BACI</name>
<feature type="domain" description="DUF4158" evidence="1">
    <location>
        <begin position="4"/>
        <end position="56"/>
    </location>
</feature>